<accession>A0A4R2KI44</accession>
<reference evidence="3 4" key="1">
    <citation type="submission" date="2019-03" db="EMBL/GenBank/DDBJ databases">
        <title>Genomic Encyclopedia of Type Strains, Phase IV (KMG-IV): sequencing the most valuable type-strain genomes for metagenomic binning, comparative biology and taxonomic classification.</title>
        <authorList>
            <person name="Goeker M."/>
        </authorList>
    </citation>
    <scope>NUCLEOTIDE SEQUENCE [LARGE SCALE GENOMIC DNA]</scope>
    <source>
        <strain evidence="3 4">DSM 102940</strain>
    </source>
</reference>
<dbReference type="Pfam" id="PF13020">
    <property type="entry name" value="NOV_C"/>
    <property type="match status" value="1"/>
</dbReference>
<dbReference type="EMBL" id="SLWV01000019">
    <property type="protein sequence ID" value="TCO72142.1"/>
    <property type="molecule type" value="Genomic_DNA"/>
</dbReference>
<dbReference type="Gene3D" id="1.10.10.2090">
    <property type="match status" value="1"/>
</dbReference>
<protein>
    <submittedName>
        <fullName evidence="3">Uncharacterized protein DUF3883</fullName>
    </submittedName>
</protein>
<dbReference type="Gene3D" id="1.10.10.2080">
    <property type="match status" value="1"/>
</dbReference>
<name>A0A4R2KI44_9FIRM</name>
<proteinExistence type="predicted"/>
<feature type="domain" description="Restriction endonuclease type II BpuJI N-terminal" evidence="1">
    <location>
        <begin position="6"/>
        <end position="273"/>
    </location>
</feature>
<evidence type="ECO:0000259" key="2">
    <source>
        <dbReference type="Pfam" id="PF13020"/>
    </source>
</evidence>
<dbReference type="InterPro" id="IPR021108">
    <property type="entry name" value="Restrct_endonuc_II_BpuJI_N"/>
</dbReference>
<evidence type="ECO:0000313" key="4">
    <source>
        <dbReference type="Proteomes" id="UP000294919"/>
    </source>
</evidence>
<gene>
    <name evidence="3" type="ORF">EV214_1195</name>
</gene>
<dbReference type="Proteomes" id="UP000294919">
    <property type="component" value="Unassembled WGS sequence"/>
</dbReference>
<dbReference type="Gene3D" id="1.10.1740.180">
    <property type="match status" value="1"/>
</dbReference>
<organism evidence="3 4">
    <name type="scientific">Marinisporobacter balticus</name>
    <dbReference type="NCBI Taxonomy" id="2018667"/>
    <lineage>
        <taxon>Bacteria</taxon>
        <taxon>Bacillati</taxon>
        <taxon>Bacillota</taxon>
        <taxon>Clostridia</taxon>
        <taxon>Peptostreptococcales</taxon>
        <taxon>Thermotaleaceae</taxon>
        <taxon>Marinisporobacter</taxon>
    </lineage>
</organism>
<sequence>MYNHFNQYRCTIIRGKSKGEMDNLLPAYAQIIDEITPADKGSFENSFNRLLKRFLPNASIKTLDNHRTEIAGKLFGMYYIDENQNVYTSERTLKFLEDNDQPAFFKDMCFKIQYPNGMDKPATILERINNNISVRPCSLVLSVLLEAKEVGLVLTKNDIGYYILNSLDALQGKAFPNEIVNVIVNDRNEGIIRKIKNPGKASSYNMQHINELLNYLELANLIHIGMEYEVLLNENELNAINYFAKHWDEKLEFDVYSYDLSTVENRKKIGTDWSFYFSKLVDSKEIFTTTAKSLGIPEEKLSKKLGRTDLVALGDEGELFVYEYEKERVKSYNHRLASKVLHLGKTRGLGYDIQSVIAEDGDISEFVKYIEVKSTKRVTAPSIEDDNWIDTINLTRNEWIAANQHSNYYFIYRVYFVRGTVFMYVIKNVKEKVDDGLLRVIPVAYRADFGNSAIDMVIKEARSEYGV</sequence>
<dbReference type="AlphaFoldDB" id="A0A4R2KI44"/>
<dbReference type="OrthoDB" id="7053439at2"/>
<evidence type="ECO:0000259" key="1">
    <source>
        <dbReference type="Pfam" id="PF11564"/>
    </source>
</evidence>
<feature type="domain" description="Protein NO VEIN C-terminal" evidence="2">
    <location>
        <begin position="317"/>
        <end position="418"/>
    </location>
</feature>
<dbReference type="Pfam" id="PF11564">
    <property type="entry name" value="BpuJI_N"/>
    <property type="match status" value="1"/>
</dbReference>
<dbReference type="RefSeq" id="WP_132246270.1">
    <property type="nucleotide sequence ID" value="NZ_SLWV01000019.1"/>
</dbReference>
<comment type="caution">
    <text evidence="3">The sequence shown here is derived from an EMBL/GenBank/DDBJ whole genome shotgun (WGS) entry which is preliminary data.</text>
</comment>
<dbReference type="InterPro" id="IPR024975">
    <property type="entry name" value="NOV_C"/>
</dbReference>
<evidence type="ECO:0000313" key="3">
    <source>
        <dbReference type="EMBL" id="TCO72142.1"/>
    </source>
</evidence>
<keyword evidence="4" id="KW-1185">Reference proteome</keyword>